<name>A0ACB8T9T3_9AGAM</name>
<organism evidence="1 2">
    <name type="scientific">Artomyces pyxidatus</name>
    <dbReference type="NCBI Taxonomy" id="48021"/>
    <lineage>
        <taxon>Eukaryota</taxon>
        <taxon>Fungi</taxon>
        <taxon>Dikarya</taxon>
        <taxon>Basidiomycota</taxon>
        <taxon>Agaricomycotina</taxon>
        <taxon>Agaricomycetes</taxon>
        <taxon>Russulales</taxon>
        <taxon>Auriscalpiaceae</taxon>
        <taxon>Artomyces</taxon>
    </lineage>
</organism>
<evidence type="ECO:0000313" key="1">
    <source>
        <dbReference type="EMBL" id="KAI0065264.1"/>
    </source>
</evidence>
<accession>A0ACB8T9T3</accession>
<comment type="caution">
    <text evidence="1">The sequence shown here is derived from an EMBL/GenBank/DDBJ whole genome shotgun (WGS) entry which is preliminary data.</text>
</comment>
<protein>
    <submittedName>
        <fullName evidence="1">Uncharacterized protein</fullName>
    </submittedName>
</protein>
<reference evidence="1" key="1">
    <citation type="submission" date="2021-03" db="EMBL/GenBank/DDBJ databases">
        <authorList>
            <consortium name="DOE Joint Genome Institute"/>
            <person name="Ahrendt S."/>
            <person name="Looney B.P."/>
            <person name="Miyauchi S."/>
            <person name="Morin E."/>
            <person name="Drula E."/>
            <person name="Courty P.E."/>
            <person name="Chicoki N."/>
            <person name="Fauchery L."/>
            <person name="Kohler A."/>
            <person name="Kuo A."/>
            <person name="Labutti K."/>
            <person name="Pangilinan J."/>
            <person name="Lipzen A."/>
            <person name="Riley R."/>
            <person name="Andreopoulos W."/>
            <person name="He G."/>
            <person name="Johnson J."/>
            <person name="Barry K.W."/>
            <person name="Grigoriev I.V."/>
            <person name="Nagy L."/>
            <person name="Hibbett D."/>
            <person name="Henrissat B."/>
            <person name="Matheny P.B."/>
            <person name="Labbe J."/>
            <person name="Martin F."/>
        </authorList>
    </citation>
    <scope>NUCLEOTIDE SEQUENCE</scope>
    <source>
        <strain evidence="1">HHB10654</strain>
    </source>
</reference>
<evidence type="ECO:0000313" key="2">
    <source>
        <dbReference type="Proteomes" id="UP000814140"/>
    </source>
</evidence>
<sequence>MQAEKEHGNSRVERNQHAGSATADPQANRNQNSWQCQYTCTCNAAPSTEEILLRNSTVPKLNVLISTRYACNSTTQASQSNLLRNVLPCQDCSECQAIERTKRAALSLVCVRDASRCSASHGASWSPAKDSLTKITKLEAQNQRSKFSHPHELLVETYLCEDKGTANSFSP</sequence>
<reference evidence="1" key="2">
    <citation type="journal article" date="2022" name="New Phytol.">
        <title>Evolutionary transition to the ectomycorrhizal habit in the genomes of a hyperdiverse lineage of mushroom-forming fungi.</title>
        <authorList>
            <person name="Looney B."/>
            <person name="Miyauchi S."/>
            <person name="Morin E."/>
            <person name="Drula E."/>
            <person name="Courty P.E."/>
            <person name="Kohler A."/>
            <person name="Kuo A."/>
            <person name="LaButti K."/>
            <person name="Pangilinan J."/>
            <person name="Lipzen A."/>
            <person name="Riley R."/>
            <person name="Andreopoulos W."/>
            <person name="He G."/>
            <person name="Johnson J."/>
            <person name="Nolan M."/>
            <person name="Tritt A."/>
            <person name="Barry K.W."/>
            <person name="Grigoriev I.V."/>
            <person name="Nagy L.G."/>
            <person name="Hibbett D."/>
            <person name="Henrissat B."/>
            <person name="Matheny P.B."/>
            <person name="Labbe J."/>
            <person name="Martin F.M."/>
        </authorList>
    </citation>
    <scope>NUCLEOTIDE SEQUENCE</scope>
    <source>
        <strain evidence="1">HHB10654</strain>
    </source>
</reference>
<keyword evidence="2" id="KW-1185">Reference proteome</keyword>
<dbReference type="EMBL" id="MU277196">
    <property type="protein sequence ID" value="KAI0065264.1"/>
    <property type="molecule type" value="Genomic_DNA"/>
</dbReference>
<dbReference type="Proteomes" id="UP000814140">
    <property type="component" value="Unassembled WGS sequence"/>
</dbReference>
<gene>
    <name evidence="1" type="ORF">BV25DRAFT_156255</name>
</gene>
<proteinExistence type="predicted"/>